<feature type="domain" description="PAS" evidence="13">
    <location>
        <begin position="58"/>
        <end position="103"/>
    </location>
</feature>
<dbReference type="Gene3D" id="2.10.70.100">
    <property type="match status" value="1"/>
</dbReference>
<dbReference type="Pfam" id="PF02518">
    <property type="entry name" value="HATPase_c"/>
    <property type="match status" value="1"/>
</dbReference>
<evidence type="ECO:0000256" key="2">
    <source>
        <dbReference type="ARBA" id="ARBA00006402"/>
    </source>
</evidence>
<feature type="domain" description="Response regulatory" evidence="12">
    <location>
        <begin position="550"/>
        <end position="668"/>
    </location>
</feature>
<dbReference type="SUPFAM" id="SSF55874">
    <property type="entry name" value="ATPase domain of HSP90 chaperone/DNA topoisomerase II/histidine kinase"/>
    <property type="match status" value="1"/>
</dbReference>
<dbReference type="PROSITE" id="PS50112">
    <property type="entry name" value="PAS"/>
    <property type="match status" value="2"/>
</dbReference>
<dbReference type="SUPFAM" id="SSF52172">
    <property type="entry name" value="CheY-like"/>
    <property type="match status" value="1"/>
</dbReference>
<dbReference type="InterPro" id="IPR000700">
    <property type="entry name" value="PAS-assoc_C"/>
</dbReference>
<dbReference type="CDD" id="cd00082">
    <property type="entry name" value="HisKA"/>
    <property type="match status" value="1"/>
</dbReference>
<dbReference type="SMART" id="SM00387">
    <property type="entry name" value="HATPase_c"/>
    <property type="match status" value="1"/>
</dbReference>
<evidence type="ECO:0000256" key="4">
    <source>
        <dbReference type="ARBA" id="ARBA00018672"/>
    </source>
</evidence>
<feature type="domain" description="PAC" evidence="14">
    <location>
        <begin position="232"/>
        <end position="285"/>
    </location>
</feature>
<dbReference type="EMBL" id="FXUF01000012">
    <property type="protein sequence ID" value="SMP65107.1"/>
    <property type="molecule type" value="Genomic_DNA"/>
</dbReference>
<dbReference type="NCBIfam" id="TIGR00229">
    <property type="entry name" value="sensory_box"/>
    <property type="match status" value="2"/>
</dbReference>
<keyword evidence="16" id="KW-1185">Reference proteome</keyword>
<evidence type="ECO:0000259" key="13">
    <source>
        <dbReference type="PROSITE" id="PS50112"/>
    </source>
</evidence>
<dbReference type="Gene3D" id="3.30.450.20">
    <property type="entry name" value="PAS domain"/>
    <property type="match status" value="2"/>
</dbReference>
<dbReference type="InterPro" id="IPR036097">
    <property type="entry name" value="HisK_dim/P_sf"/>
</dbReference>
<evidence type="ECO:0000313" key="15">
    <source>
        <dbReference type="EMBL" id="SMP65107.1"/>
    </source>
</evidence>
<dbReference type="InterPro" id="IPR036890">
    <property type="entry name" value="HATPase_C_sf"/>
</dbReference>
<evidence type="ECO:0000256" key="10">
    <source>
        <dbReference type="PROSITE-ProRule" id="PRU00169"/>
    </source>
</evidence>
<dbReference type="Gene3D" id="1.10.287.130">
    <property type="match status" value="1"/>
</dbReference>
<dbReference type="CDD" id="cd00130">
    <property type="entry name" value="PAS"/>
    <property type="match status" value="2"/>
</dbReference>
<evidence type="ECO:0000256" key="1">
    <source>
        <dbReference type="ARBA" id="ARBA00000085"/>
    </source>
</evidence>
<dbReference type="Pfam" id="PF13426">
    <property type="entry name" value="PAS_9"/>
    <property type="match status" value="1"/>
</dbReference>
<dbReference type="GO" id="GO:0000155">
    <property type="term" value="F:phosphorelay sensor kinase activity"/>
    <property type="evidence" value="ECO:0007669"/>
    <property type="project" value="InterPro"/>
</dbReference>
<gene>
    <name evidence="15" type="ORF">SAMN06296020_11256</name>
</gene>
<organism evidence="15 16">
    <name type="scientific">Anoxynatronum buryatiense</name>
    <dbReference type="NCBI Taxonomy" id="489973"/>
    <lineage>
        <taxon>Bacteria</taxon>
        <taxon>Bacillati</taxon>
        <taxon>Bacillota</taxon>
        <taxon>Clostridia</taxon>
        <taxon>Eubacteriales</taxon>
        <taxon>Clostridiaceae</taxon>
        <taxon>Anoxynatronum</taxon>
    </lineage>
</organism>
<dbReference type="SMART" id="SM00091">
    <property type="entry name" value="PAS"/>
    <property type="match status" value="2"/>
</dbReference>
<keyword evidence="5 10" id="KW-0597">Phosphoprotein</keyword>
<evidence type="ECO:0000259" key="14">
    <source>
        <dbReference type="PROSITE" id="PS50113"/>
    </source>
</evidence>
<dbReference type="Gene3D" id="3.30.565.10">
    <property type="entry name" value="Histidine kinase-like ATPase, C-terminal domain"/>
    <property type="match status" value="1"/>
</dbReference>
<evidence type="ECO:0000256" key="9">
    <source>
        <dbReference type="ARBA" id="ARBA00074306"/>
    </source>
</evidence>
<sequence length="679" mass="77270">MMPGITHRYFHSKGSRYSRRAQRDHAFSQNALLRAKMALEAAQEGIWDWNLVTGENIISESWAQMLGFSADEVRHTYDFFLTHVHPEDLKRMEKIRELYITGELAHYHSVFRMRTKDGQEKWILSRGKTVEWDEHGQPTRMVGTHQDITRRKKAEISLRYQKSVLESLFRYSPEALAHLNTRHEIVRINQQFTRLFGYTEAECVGLSLDPLITDEDLLKEAALVSCRTQSNEFVEMESVRVHKDGSRVPVIVRGGPVIVDDAIVGYQAIYTDITQRKKEELELREAKERAEAASQVKSQFLSNMSHEIRTPMNGIYGAAMLLESTPLSQEQLELVHILTESAGRMVETMNNLLDVARIESQRIELREEVFELIQTLEEVMEPFRVLGESRNLPFALEAPEACRVKVVGDRSKLARVLYHLLSNAFKFTETGKVTLEADLVRYENPFGIYRFAVADTGIGIASEDQQKLFRRFTQLDDSYSKSYQGTGLGLAIVQKLVELMGGTVSLSSAPGEGSRFYFEVPLRVHELHAGNGEAASQKQRMFSHVKESIRILAVEDDEISQILLRKICRKLGAQVDLAQDGFEAIRMFGTTAYDLVLMDVQLPTISGIEVTSVIRSFEKKFGERTPIIGISAHALKQDKERCLAVGMNDYLSKPIDMEKLHQVIQEWVVAQESPSVLPE</sequence>
<dbReference type="Pfam" id="PF00512">
    <property type="entry name" value="HisKA"/>
    <property type="match status" value="1"/>
</dbReference>
<dbReference type="CDD" id="cd16922">
    <property type="entry name" value="HATPase_EvgS-ArcB-TorS-like"/>
    <property type="match status" value="1"/>
</dbReference>
<dbReference type="FunFam" id="3.30.565.10:FF:000010">
    <property type="entry name" value="Sensor histidine kinase RcsC"/>
    <property type="match status" value="1"/>
</dbReference>
<reference evidence="15" key="1">
    <citation type="submission" date="2017-05" db="EMBL/GenBank/DDBJ databases">
        <authorList>
            <person name="Varghese N."/>
            <person name="Submissions S."/>
        </authorList>
    </citation>
    <scope>NUCLEOTIDE SEQUENCE</scope>
    <source>
        <strain evidence="15">Su22</strain>
    </source>
</reference>
<dbReference type="InterPro" id="IPR000014">
    <property type="entry name" value="PAS"/>
</dbReference>
<dbReference type="PANTHER" id="PTHR45339:SF1">
    <property type="entry name" value="HYBRID SIGNAL TRANSDUCTION HISTIDINE KINASE J"/>
    <property type="match status" value="1"/>
</dbReference>
<dbReference type="SMART" id="SM00448">
    <property type="entry name" value="REC"/>
    <property type="match status" value="1"/>
</dbReference>
<dbReference type="InterPro" id="IPR013655">
    <property type="entry name" value="PAS_fold_3"/>
</dbReference>
<dbReference type="Proteomes" id="UP001158066">
    <property type="component" value="Unassembled WGS sequence"/>
</dbReference>
<keyword evidence="7" id="KW-0902">Two-component regulatory system</keyword>
<evidence type="ECO:0000256" key="8">
    <source>
        <dbReference type="ARBA" id="ARBA00024867"/>
    </source>
</evidence>
<dbReference type="Pfam" id="PF00072">
    <property type="entry name" value="Response_reg"/>
    <property type="match status" value="1"/>
</dbReference>
<dbReference type="CDD" id="cd17546">
    <property type="entry name" value="REC_hyHK_CKI1_RcsC-like"/>
    <property type="match status" value="1"/>
</dbReference>
<feature type="modified residue" description="4-aspartylphosphate" evidence="10">
    <location>
        <position position="599"/>
    </location>
</feature>
<keyword evidence="6" id="KW-0418">Kinase</keyword>
<feature type="domain" description="Histidine kinase" evidence="11">
    <location>
        <begin position="303"/>
        <end position="524"/>
    </location>
</feature>
<dbReference type="PROSITE" id="PS50109">
    <property type="entry name" value="HIS_KIN"/>
    <property type="match status" value="1"/>
</dbReference>
<comment type="catalytic activity">
    <reaction evidence="1">
        <text>ATP + protein L-histidine = ADP + protein N-phospho-L-histidine.</text>
        <dbReference type="EC" id="2.7.13.3"/>
    </reaction>
</comment>
<evidence type="ECO:0000259" key="12">
    <source>
        <dbReference type="PROSITE" id="PS50110"/>
    </source>
</evidence>
<dbReference type="InterPro" id="IPR035965">
    <property type="entry name" value="PAS-like_dom_sf"/>
</dbReference>
<evidence type="ECO:0000256" key="6">
    <source>
        <dbReference type="ARBA" id="ARBA00022777"/>
    </source>
</evidence>
<dbReference type="InterPro" id="IPR003661">
    <property type="entry name" value="HisK_dim/P_dom"/>
</dbReference>
<comment type="similarity">
    <text evidence="2">In the N-terminal section; belongs to the phytochrome family.</text>
</comment>
<name>A0AA45WY22_9CLOT</name>
<evidence type="ECO:0000256" key="3">
    <source>
        <dbReference type="ARBA" id="ARBA00012438"/>
    </source>
</evidence>
<feature type="domain" description="PAS" evidence="13">
    <location>
        <begin position="161"/>
        <end position="216"/>
    </location>
</feature>
<comment type="function">
    <text evidence="8">May play the central regulatory role in sporulation. It may be an element of the effector pathway responsible for the activation of sporulation genes in response to nutritional stress. Spo0A may act in concert with spo0H (a sigma factor) to control the expression of some genes that are critical to the sporulation process.</text>
</comment>
<comment type="caution">
    <text evidence="15">The sequence shown here is derived from an EMBL/GenBank/DDBJ whole genome shotgun (WGS) entry which is preliminary data.</text>
</comment>
<dbReference type="InterPro" id="IPR005467">
    <property type="entry name" value="His_kinase_dom"/>
</dbReference>
<dbReference type="AlphaFoldDB" id="A0AA45WY22"/>
<dbReference type="EC" id="2.7.13.3" evidence="3"/>
<evidence type="ECO:0000259" key="11">
    <source>
        <dbReference type="PROSITE" id="PS50109"/>
    </source>
</evidence>
<dbReference type="SUPFAM" id="SSF55785">
    <property type="entry name" value="PYP-like sensor domain (PAS domain)"/>
    <property type="match status" value="2"/>
</dbReference>
<dbReference type="InterPro" id="IPR004358">
    <property type="entry name" value="Sig_transdc_His_kin-like_C"/>
</dbReference>
<evidence type="ECO:0000313" key="16">
    <source>
        <dbReference type="Proteomes" id="UP001158066"/>
    </source>
</evidence>
<dbReference type="SMART" id="SM00388">
    <property type="entry name" value="HisKA"/>
    <property type="match status" value="1"/>
</dbReference>
<dbReference type="Pfam" id="PF08447">
    <property type="entry name" value="PAS_3"/>
    <property type="match status" value="1"/>
</dbReference>
<dbReference type="InterPro" id="IPR001789">
    <property type="entry name" value="Sig_transdc_resp-reg_receiver"/>
</dbReference>
<evidence type="ECO:0000256" key="7">
    <source>
        <dbReference type="ARBA" id="ARBA00023012"/>
    </source>
</evidence>
<dbReference type="InterPro" id="IPR003594">
    <property type="entry name" value="HATPase_dom"/>
</dbReference>
<dbReference type="PRINTS" id="PR00344">
    <property type="entry name" value="BCTRLSENSOR"/>
</dbReference>
<dbReference type="InterPro" id="IPR001610">
    <property type="entry name" value="PAC"/>
</dbReference>
<dbReference type="Gene3D" id="3.40.50.2300">
    <property type="match status" value="1"/>
</dbReference>
<dbReference type="PANTHER" id="PTHR45339">
    <property type="entry name" value="HYBRID SIGNAL TRANSDUCTION HISTIDINE KINASE J"/>
    <property type="match status" value="1"/>
</dbReference>
<accession>A0AA45WY22</accession>
<dbReference type="SMART" id="SM00086">
    <property type="entry name" value="PAC"/>
    <property type="match status" value="2"/>
</dbReference>
<dbReference type="PROSITE" id="PS50110">
    <property type="entry name" value="RESPONSE_REGULATORY"/>
    <property type="match status" value="1"/>
</dbReference>
<dbReference type="InterPro" id="IPR011006">
    <property type="entry name" value="CheY-like_superfamily"/>
</dbReference>
<evidence type="ECO:0000256" key="5">
    <source>
        <dbReference type="ARBA" id="ARBA00022553"/>
    </source>
</evidence>
<dbReference type="SUPFAM" id="SSF47384">
    <property type="entry name" value="Homodimeric domain of signal transducing histidine kinase"/>
    <property type="match status" value="1"/>
</dbReference>
<proteinExistence type="inferred from homology"/>
<dbReference type="PROSITE" id="PS50113">
    <property type="entry name" value="PAC"/>
    <property type="match status" value="2"/>
</dbReference>
<protein>
    <recommendedName>
        <fullName evidence="9">Circadian input-output histidine kinase CikA</fullName>
        <ecNumber evidence="3">2.7.13.3</ecNumber>
    </recommendedName>
    <alternativeName>
        <fullName evidence="4">Stage 0 sporulation protein A homolog</fullName>
    </alternativeName>
</protein>
<keyword evidence="6" id="KW-0808">Transferase</keyword>
<feature type="domain" description="PAC" evidence="14">
    <location>
        <begin position="107"/>
        <end position="160"/>
    </location>
</feature>